<comment type="similarity">
    <text evidence="2">Belongs to the transposase 11 family.</text>
</comment>
<dbReference type="InterPro" id="IPR008490">
    <property type="entry name" value="Transposase_InsH_N"/>
</dbReference>
<gene>
    <name evidence="8" type="ordered locus">XOO0147</name>
</gene>
<feature type="domain" description="Transposase IS4-like" evidence="6">
    <location>
        <begin position="212"/>
        <end position="387"/>
    </location>
</feature>
<proteinExistence type="inferred from homology"/>
<evidence type="ECO:0000256" key="2">
    <source>
        <dbReference type="ARBA" id="ARBA00010075"/>
    </source>
</evidence>
<keyword evidence="4" id="KW-0238">DNA-binding</keyword>
<evidence type="ECO:0000259" key="7">
    <source>
        <dbReference type="Pfam" id="PF05598"/>
    </source>
</evidence>
<dbReference type="HOGENOM" id="CLU_049873_1_2_6"/>
<dbReference type="EMBL" id="AE013598">
    <property type="protein sequence ID" value="AAW73401.1"/>
    <property type="molecule type" value="Genomic_DNA"/>
</dbReference>
<evidence type="ECO:0000313" key="9">
    <source>
        <dbReference type="Proteomes" id="UP000006735"/>
    </source>
</evidence>
<dbReference type="STRING" id="291331.XOO0147"/>
<dbReference type="InterPro" id="IPR002559">
    <property type="entry name" value="Transposase_11"/>
</dbReference>
<dbReference type="GO" id="GO:0004803">
    <property type="term" value="F:transposase activity"/>
    <property type="evidence" value="ECO:0007669"/>
    <property type="project" value="InterPro"/>
</dbReference>
<dbReference type="Proteomes" id="UP000006735">
    <property type="component" value="Chromosome"/>
</dbReference>
<comment type="function">
    <text evidence="1">Involved in the transposition of the insertion sequence IS5.</text>
</comment>
<evidence type="ECO:0000256" key="4">
    <source>
        <dbReference type="ARBA" id="ARBA00023125"/>
    </source>
</evidence>
<dbReference type="PANTHER" id="PTHR35604">
    <property type="entry name" value="TRANSPOSASE INSH FOR INSERTION SEQUENCE ELEMENT IS5A-RELATED"/>
    <property type="match status" value="1"/>
</dbReference>
<dbReference type="GO" id="GO:0006313">
    <property type="term" value="P:DNA transposition"/>
    <property type="evidence" value="ECO:0007669"/>
    <property type="project" value="InterPro"/>
</dbReference>
<evidence type="ECO:0000256" key="3">
    <source>
        <dbReference type="ARBA" id="ARBA00022578"/>
    </source>
</evidence>
<evidence type="ECO:0000256" key="1">
    <source>
        <dbReference type="ARBA" id="ARBA00003544"/>
    </source>
</evidence>
<evidence type="ECO:0000313" key="8">
    <source>
        <dbReference type="EMBL" id="AAW73401.1"/>
    </source>
</evidence>
<feature type="domain" description="Transposase InsH N-terminal" evidence="7">
    <location>
        <begin position="99"/>
        <end position="185"/>
    </location>
</feature>
<evidence type="ECO:0000256" key="5">
    <source>
        <dbReference type="ARBA" id="ARBA00023172"/>
    </source>
</evidence>
<protein>
    <submittedName>
        <fullName evidence="8">Transposase</fullName>
    </submittedName>
</protein>
<evidence type="ECO:0000259" key="6">
    <source>
        <dbReference type="Pfam" id="PF01609"/>
    </source>
</evidence>
<name>Q5H6L9_XANOR</name>
<accession>Q5H6L9</accession>
<keyword evidence="5" id="KW-0233">DNA recombination</keyword>
<dbReference type="Pfam" id="PF01609">
    <property type="entry name" value="DDE_Tnp_1"/>
    <property type="match status" value="1"/>
</dbReference>
<dbReference type="KEGG" id="xoo:XOO0147"/>
<keyword evidence="9" id="KW-1185">Reference proteome</keyword>
<dbReference type="GO" id="GO:0003677">
    <property type="term" value="F:DNA binding"/>
    <property type="evidence" value="ECO:0007669"/>
    <property type="project" value="UniProtKB-KW"/>
</dbReference>
<organism evidence="8 9">
    <name type="scientific">Xanthomonas oryzae pv. oryzae (strain KACC10331 / KXO85)</name>
    <dbReference type="NCBI Taxonomy" id="291331"/>
    <lineage>
        <taxon>Bacteria</taxon>
        <taxon>Pseudomonadati</taxon>
        <taxon>Pseudomonadota</taxon>
        <taxon>Gammaproteobacteria</taxon>
        <taxon>Lysobacterales</taxon>
        <taxon>Lysobacteraceae</taxon>
        <taxon>Xanthomonas</taxon>
    </lineage>
</organism>
<keyword evidence="3" id="KW-0815">Transposition</keyword>
<reference evidence="8 9" key="1">
    <citation type="journal article" date="2005" name="Nucleic Acids Res.">
        <title>The genome sequence of Xanthomonas oryzae pathovar oryzae KACC10331, the bacterial blight pathogen of rice.</title>
        <authorList>
            <person name="Lee B.M."/>
            <person name="Park Y.J."/>
            <person name="Park D.S."/>
            <person name="Kang H.W."/>
            <person name="Kim J.G."/>
            <person name="Song E.S."/>
            <person name="Park I.C."/>
            <person name="Yoon U.H."/>
            <person name="Hahn J.H."/>
            <person name="Koo B.S."/>
            <person name="Lee G.B."/>
            <person name="Kim H."/>
            <person name="Park H.S."/>
            <person name="Yoon K.O."/>
            <person name="Kim J.H."/>
            <person name="Jung C.H."/>
            <person name="Koh N.H."/>
            <person name="Seo J.S."/>
            <person name="Go S.J."/>
        </authorList>
    </citation>
    <scope>NUCLEOTIDE SEQUENCE [LARGE SCALE GENOMIC DNA]</scope>
    <source>
        <strain evidence="9">KACC10331 / KXO85</strain>
    </source>
</reference>
<dbReference type="NCBIfam" id="NF033581">
    <property type="entry name" value="transpos_IS5_4"/>
    <property type="match status" value="1"/>
</dbReference>
<dbReference type="Pfam" id="PF05598">
    <property type="entry name" value="DUF772"/>
    <property type="match status" value="1"/>
</dbReference>
<sequence length="399" mass="44909">MIPSSIATLAIASIRYFRKRHQREYQTTTLAPVQRCIVASLQPSGVNTAIIKIPLRNLCRSHHKCETLFVRTEEASMTLTFGDAEGDRGPAEGGLEILLDWMERRVPQSRLLASAHRRYPEARRPGRHAYALARMLAIHLLHQWYALSDPAMAQAFNETQTLRPFAPHRGLENVPDEAIALNFRRLLETRTPPARMLEAVNAHLSRKKGRACGQGTIVDATLIAAPSSTKNADRARDPEMHQTKKGNQWYFGMKAHIGVDEFSGLVHHVQCTAANVADVTVTHALLHGKEDSVFGDSGYTGAEKRDELQSCEAAFFIAAKRSTIQAIGNKRARAWAERWEHFKASVRAKVEHPFRVIKRQFGYTKVRYRGLAKNTAQVQTLFALSNLWMVRRHLLPARG</sequence>
<dbReference type="InterPro" id="IPR047959">
    <property type="entry name" value="Transpos_IS5"/>
</dbReference>
<dbReference type="AlphaFoldDB" id="Q5H6L9"/>
<dbReference type="PANTHER" id="PTHR35604:SF2">
    <property type="entry name" value="TRANSPOSASE INSH FOR INSERTION SEQUENCE ELEMENT IS5A-RELATED"/>
    <property type="match status" value="1"/>
</dbReference>